<accession>A0A1D1V7J7</accession>
<name>A0A1D1V7J7_RAMVA</name>
<gene>
    <name evidence="2" type="primary">RvY_08144-1</name>
    <name evidence="2" type="synonym">RvY_08144.1</name>
    <name evidence="2" type="ORF">RvY_08144</name>
</gene>
<protein>
    <submittedName>
        <fullName evidence="2">Uncharacterized protein</fullName>
    </submittedName>
</protein>
<proteinExistence type="predicted"/>
<sequence>MPSLPEDGQSGRLSAERITTLQPVELPMRSASQPGAVPAFTMQPGKVSPPQPVQEGGCGFACGESLPCCGGGFSFNLC</sequence>
<dbReference type="EMBL" id="BDGG01000003">
    <property type="protein sequence ID" value="GAU96745.1"/>
    <property type="molecule type" value="Genomic_DNA"/>
</dbReference>
<evidence type="ECO:0000256" key="1">
    <source>
        <dbReference type="SAM" id="MobiDB-lite"/>
    </source>
</evidence>
<evidence type="ECO:0000313" key="3">
    <source>
        <dbReference type="Proteomes" id="UP000186922"/>
    </source>
</evidence>
<comment type="caution">
    <text evidence="2">The sequence shown here is derived from an EMBL/GenBank/DDBJ whole genome shotgun (WGS) entry which is preliminary data.</text>
</comment>
<keyword evidence="3" id="KW-1185">Reference proteome</keyword>
<evidence type="ECO:0000313" key="2">
    <source>
        <dbReference type="EMBL" id="GAU96745.1"/>
    </source>
</evidence>
<dbReference type="AlphaFoldDB" id="A0A1D1V7J7"/>
<dbReference type="Proteomes" id="UP000186922">
    <property type="component" value="Unassembled WGS sequence"/>
</dbReference>
<feature type="region of interest" description="Disordered" evidence="1">
    <location>
        <begin position="31"/>
        <end position="50"/>
    </location>
</feature>
<reference evidence="2 3" key="1">
    <citation type="journal article" date="2016" name="Nat. Commun.">
        <title>Extremotolerant tardigrade genome and improved radiotolerance of human cultured cells by tardigrade-unique protein.</title>
        <authorList>
            <person name="Hashimoto T."/>
            <person name="Horikawa D.D."/>
            <person name="Saito Y."/>
            <person name="Kuwahara H."/>
            <person name="Kozuka-Hata H."/>
            <person name="Shin-I T."/>
            <person name="Minakuchi Y."/>
            <person name="Ohishi K."/>
            <person name="Motoyama A."/>
            <person name="Aizu T."/>
            <person name="Enomoto A."/>
            <person name="Kondo K."/>
            <person name="Tanaka S."/>
            <person name="Hara Y."/>
            <person name="Koshikawa S."/>
            <person name="Sagara H."/>
            <person name="Miura T."/>
            <person name="Yokobori S."/>
            <person name="Miyagawa K."/>
            <person name="Suzuki Y."/>
            <person name="Kubo T."/>
            <person name="Oyama M."/>
            <person name="Kohara Y."/>
            <person name="Fujiyama A."/>
            <person name="Arakawa K."/>
            <person name="Katayama T."/>
            <person name="Toyoda A."/>
            <person name="Kunieda T."/>
        </authorList>
    </citation>
    <scope>NUCLEOTIDE SEQUENCE [LARGE SCALE GENOMIC DNA]</scope>
    <source>
        <strain evidence="2 3">YOKOZUNA-1</strain>
    </source>
</reference>
<organism evidence="2 3">
    <name type="scientific">Ramazzottius varieornatus</name>
    <name type="common">Water bear</name>
    <name type="synonym">Tardigrade</name>
    <dbReference type="NCBI Taxonomy" id="947166"/>
    <lineage>
        <taxon>Eukaryota</taxon>
        <taxon>Metazoa</taxon>
        <taxon>Ecdysozoa</taxon>
        <taxon>Tardigrada</taxon>
        <taxon>Eutardigrada</taxon>
        <taxon>Parachela</taxon>
        <taxon>Hypsibioidea</taxon>
        <taxon>Ramazzottiidae</taxon>
        <taxon>Ramazzottius</taxon>
    </lineage>
</organism>